<sequence>MALITDALRQAFMPERQYNALPYEAKAWTKLQKPLLLLSLAVVSIAVVASTAISLVIVSSSSSEGYVPERPFCRSGERRLDPFLVDKLGEEERDGGGRGAFSLTDAEMADYYRIVMLFPSSVVFAVSLVYLIAGILVAYFAPARHGCLKVVDNNYCASRRGGVRCLSILNAVFAIVFSFLAVFPGWSLLYMENRCSKPLFWCYEISALGLVFIYGGTAFFLQRKAALVLDQKHCGTRTLGLEMLEAYPIEITPEVERRVNEGFRTWMGSSLLSSDDEEDEPQVHVDSLREETTTMRVR</sequence>
<evidence type="ECO:0000313" key="2">
    <source>
        <dbReference type="Proteomes" id="UP001057402"/>
    </source>
</evidence>
<evidence type="ECO:0000313" key="1">
    <source>
        <dbReference type="EMBL" id="KAI4376948.1"/>
    </source>
</evidence>
<name>A0ACB9RDF1_9MYRT</name>
<keyword evidence="2" id="KW-1185">Reference proteome</keyword>
<dbReference type="Proteomes" id="UP001057402">
    <property type="component" value="Chromosome 4"/>
</dbReference>
<comment type="caution">
    <text evidence="1">The sequence shown here is derived from an EMBL/GenBank/DDBJ whole genome shotgun (WGS) entry which is preliminary data.</text>
</comment>
<reference evidence="2" key="1">
    <citation type="journal article" date="2023" name="Front. Plant Sci.">
        <title>Chromosomal-level genome assembly of Melastoma candidum provides insights into trichome evolution.</title>
        <authorList>
            <person name="Zhong Y."/>
            <person name="Wu W."/>
            <person name="Sun C."/>
            <person name="Zou P."/>
            <person name="Liu Y."/>
            <person name="Dai S."/>
            <person name="Zhou R."/>
        </authorList>
    </citation>
    <scope>NUCLEOTIDE SEQUENCE [LARGE SCALE GENOMIC DNA]</scope>
</reference>
<organism evidence="1 2">
    <name type="scientific">Melastoma candidum</name>
    <dbReference type="NCBI Taxonomy" id="119954"/>
    <lineage>
        <taxon>Eukaryota</taxon>
        <taxon>Viridiplantae</taxon>
        <taxon>Streptophyta</taxon>
        <taxon>Embryophyta</taxon>
        <taxon>Tracheophyta</taxon>
        <taxon>Spermatophyta</taxon>
        <taxon>Magnoliopsida</taxon>
        <taxon>eudicotyledons</taxon>
        <taxon>Gunneridae</taxon>
        <taxon>Pentapetalae</taxon>
        <taxon>rosids</taxon>
        <taxon>malvids</taxon>
        <taxon>Myrtales</taxon>
        <taxon>Melastomataceae</taxon>
        <taxon>Melastomatoideae</taxon>
        <taxon>Melastomateae</taxon>
        <taxon>Melastoma</taxon>
    </lineage>
</organism>
<gene>
    <name evidence="1" type="ORF">MLD38_014649</name>
</gene>
<protein>
    <submittedName>
        <fullName evidence="1">Uncharacterized protein</fullName>
    </submittedName>
</protein>
<accession>A0ACB9RDF1</accession>
<proteinExistence type="predicted"/>
<dbReference type="EMBL" id="CM042883">
    <property type="protein sequence ID" value="KAI4376948.1"/>
    <property type="molecule type" value="Genomic_DNA"/>
</dbReference>